<feature type="compositionally biased region" description="Basic and acidic residues" evidence="1">
    <location>
        <begin position="1"/>
        <end position="18"/>
    </location>
</feature>
<name>A0A3P5X1G4_9BACL</name>
<evidence type="ECO:0000313" key="2">
    <source>
        <dbReference type="EMBL" id="VDC21044.1"/>
    </source>
</evidence>
<keyword evidence="3" id="KW-1185">Reference proteome</keyword>
<protein>
    <submittedName>
        <fullName evidence="2">Uncharacterized protein</fullName>
    </submittedName>
</protein>
<feature type="compositionally biased region" description="Polar residues" evidence="1">
    <location>
        <begin position="90"/>
        <end position="99"/>
    </location>
</feature>
<feature type="compositionally biased region" description="Polar residues" evidence="1">
    <location>
        <begin position="69"/>
        <end position="81"/>
    </location>
</feature>
<dbReference type="RefSeq" id="WP_124068961.1">
    <property type="nucleotide sequence ID" value="NZ_CBCRXF010000012.1"/>
</dbReference>
<dbReference type="AlphaFoldDB" id="A0A3P5X1G4"/>
<evidence type="ECO:0000256" key="1">
    <source>
        <dbReference type="SAM" id="MobiDB-lite"/>
    </source>
</evidence>
<sequence length="108" mass="12283">MTIKDGKYPNKEDLEPKVAHPNGRMTPTDELPLADPSDSNSTDTFRDNAQDKKGEHKPSAYNENKKNVKPSTNNPKLSGNIPSREREQSNQEFNVQAHSEWNEHKVKK</sequence>
<dbReference type="EMBL" id="UXAV01000019">
    <property type="protein sequence ID" value="VDC21044.1"/>
    <property type="molecule type" value="Genomic_DNA"/>
</dbReference>
<organism evidence="2 3">
    <name type="scientific">Filibacter tadaridae</name>
    <dbReference type="NCBI Taxonomy" id="2483811"/>
    <lineage>
        <taxon>Bacteria</taxon>
        <taxon>Bacillati</taxon>
        <taxon>Bacillota</taxon>
        <taxon>Bacilli</taxon>
        <taxon>Bacillales</taxon>
        <taxon>Caryophanaceae</taxon>
        <taxon>Filibacter</taxon>
    </lineage>
</organism>
<feature type="region of interest" description="Disordered" evidence="1">
    <location>
        <begin position="1"/>
        <end position="108"/>
    </location>
</feature>
<gene>
    <name evidence="2" type="ORF">FILTAD_00518</name>
</gene>
<accession>A0A3P5X1G4</accession>
<dbReference type="Proteomes" id="UP000270468">
    <property type="component" value="Unassembled WGS sequence"/>
</dbReference>
<feature type="compositionally biased region" description="Basic and acidic residues" evidence="1">
    <location>
        <begin position="44"/>
        <end position="66"/>
    </location>
</feature>
<proteinExistence type="predicted"/>
<reference evidence="2 3" key="1">
    <citation type="submission" date="2018-11" db="EMBL/GenBank/DDBJ databases">
        <authorList>
            <person name="Criscuolo A."/>
        </authorList>
    </citation>
    <scope>NUCLEOTIDE SEQUENCE [LARGE SCALE GENOMIC DNA]</scope>
    <source>
        <strain evidence="2">ATB-66</strain>
    </source>
</reference>
<evidence type="ECO:0000313" key="3">
    <source>
        <dbReference type="Proteomes" id="UP000270468"/>
    </source>
</evidence>
<dbReference type="OrthoDB" id="2439119at2"/>